<dbReference type="GO" id="GO:0006402">
    <property type="term" value="P:mRNA catabolic process"/>
    <property type="evidence" value="ECO:0007669"/>
    <property type="project" value="TreeGrafter"/>
</dbReference>
<dbReference type="InterPro" id="IPR050180">
    <property type="entry name" value="RNR_Ribonuclease"/>
</dbReference>
<name>A0AAV9I0K4_9PEZI</name>
<dbReference type="InterPro" id="IPR012340">
    <property type="entry name" value="NA-bd_OB-fold"/>
</dbReference>
<dbReference type="SUPFAM" id="SSF50249">
    <property type="entry name" value="Nucleic acid-binding proteins"/>
    <property type="match status" value="1"/>
</dbReference>
<evidence type="ECO:0000313" key="2">
    <source>
        <dbReference type="EMBL" id="KAK4466608.1"/>
    </source>
</evidence>
<gene>
    <name evidence="2" type="ORF">QBC42DRAFT_293119</name>
</gene>
<evidence type="ECO:0000313" key="3">
    <source>
        <dbReference type="Proteomes" id="UP001321749"/>
    </source>
</evidence>
<dbReference type="Pfam" id="PF23214">
    <property type="entry name" value="SH3_CYT4"/>
    <property type="match status" value="1"/>
</dbReference>
<dbReference type="GO" id="GO:0003723">
    <property type="term" value="F:RNA binding"/>
    <property type="evidence" value="ECO:0007669"/>
    <property type="project" value="InterPro"/>
</dbReference>
<protein>
    <submittedName>
        <fullName evidence="2">Mitochondrial protein cyt-4</fullName>
    </submittedName>
</protein>
<feature type="domain" description="RNB" evidence="1">
    <location>
        <begin position="530"/>
        <end position="879"/>
    </location>
</feature>
<dbReference type="InterPro" id="IPR057912">
    <property type="entry name" value="OB_CYT4_C"/>
</dbReference>
<dbReference type="AlphaFoldDB" id="A0AAV9I0K4"/>
<dbReference type="Proteomes" id="UP001321749">
    <property type="component" value="Unassembled WGS sequence"/>
</dbReference>
<dbReference type="PANTHER" id="PTHR23355:SF65">
    <property type="entry name" value="EXORIBONUCLEASE CYT-4, PUTATIVE (AFU_ORTHOLOGUE AFUA_7G01550)-RELATED"/>
    <property type="match status" value="1"/>
</dbReference>
<evidence type="ECO:0000259" key="1">
    <source>
        <dbReference type="SMART" id="SM00955"/>
    </source>
</evidence>
<dbReference type="InterPro" id="IPR001900">
    <property type="entry name" value="RNase_II/R"/>
</dbReference>
<dbReference type="Pfam" id="PF00773">
    <property type="entry name" value="RNB"/>
    <property type="match status" value="1"/>
</dbReference>
<accession>A0AAV9I0K4</accession>
<dbReference type="PANTHER" id="PTHR23355">
    <property type="entry name" value="RIBONUCLEASE"/>
    <property type="match status" value="1"/>
</dbReference>
<dbReference type="GO" id="GO:0000932">
    <property type="term" value="C:P-body"/>
    <property type="evidence" value="ECO:0007669"/>
    <property type="project" value="TreeGrafter"/>
</dbReference>
<dbReference type="InterPro" id="IPR056625">
    <property type="entry name" value="SH3_CYT4"/>
</dbReference>
<dbReference type="GO" id="GO:0000175">
    <property type="term" value="F:3'-5'-RNA exonuclease activity"/>
    <property type="evidence" value="ECO:0007669"/>
    <property type="project" value="TreeGrafter"/>
</dbReference>
<comment type="caution">
    <text evidence="2">The sequence shown here is derived from an EMBL/GenBank/DDBJ whole genome shotgun (WGS) entry which is preliminary data.</text>
</comment>
<dbReference type="SMART" id="SM00955">
    <property type="entry name" value="RNB"/>
    <property type="match status" value="1"/>
</dbReference>
<dbReference type="Pfam" id="PF23216">
    <property type="entry name" value="WHD_CYT4"/>
    <property type="match status" value="1"/>
</dbReference>
<organism evidence="2 3">
    <name type="scientific">Cladorrhinum samala</name>
    <dbReference type="NCBI Taxonomy" id="585594"/>
    <lineage>
        <taxon>Eukaryota</taxon>
        <taxon>Fungi</taxon>
        <taxon>Dikarya</taxon>
        <taxon>Ascomycota</taxon>
        <taxon>Pezizomycotina</taxon>
        <taxon>Sordariomycetes</taxon>
        <taxon>Sordariomycetidae</taxon>
        <taxon>Sordariales</taxon>
        <taxon>Podosporaceae</taxon>
        <taxon>Cladorrhinum</taxon>
    </lineage>
</organism>
<proteinExistence type="predicted"/>
<dbReference type="InterPro" id="IPR056624">
    <property type="entry name" value="WH_CYT4"/>
</dbReference>
<keyword evidence="3" id="KW-1185">Reference proteome</keyword>
<dbReference type="Pfam" id="PF25522">
    <property type="entry name" value="OB_cyt-4"/>
    <property type="match status" value="1"/>
</dbReference>
<dbReference type="EMBL" id="MU864930">
    <property type="protein sequence ID" value="KAK4466608.1"/>
    <property type="molecule type" value="Genomic_DNA"/>
</dbReference>
<reference evidence="2" key="2">
    <citation type="submission" date="2023-06" db="EMBL/GenBank/DDBJ databases">
        <authorList>
            <consortium name="Lawrence Berkeley National Laboratory"/>
            <person name="Mondo S.J."/>
            <person name="Hensen N."/>
            <person name="Bonometti L."/>
            <person name="Westerberg I."/>
            <person name="Brannstrom I.O."/>
            <person name="Guillou S."/>
            <person name="Cros-Aarteil S."/>
            <person name="Calhoun S."/>
            <person name="Haridas S."/>
            <person name="Kuo A."/>
            <person name="Pangilinan J."/>
            <person name="Riley R."/>
            <person name="Labutti K."/>
            <person name="Andreopoulos B."/>
            <person name="Lipzen A."/>
            <person name="Chen C."/>
            <person name="Yanf M."/>
            <person name="Daum C."/>
            <person name="Ng V."/>
            <person name="Clum A."/>
            <person name="Steindorff A."/>
            <person name="Ohm R."/>
            <person name="Martin F."/>
            <person name="Silar P."/>
            <person name="Natvig D."/>
            <person name="Lalanne C."/>
            <person name="Gautier V."/>
            <person name="Ament-Velasquez S.L."/>
            <person name="Kruys A."/>
            <person name="Hutchinson M.I."/>
            <person name="Powell A.J."/>
            <person name="Barry K."/>
            <person name="Miller A.N."/>
            <person name="Grigoriev I.V."/>
            <person name="Debuchy R."/>
            <person name="Gladieux P."/>
            <person name="Thoren M.H."/>
            <person name="Johannesson H."/>
        </authorList>
    </citation>
    <scope>NUCLEOTIDE SEQUENCE</scope>
    <source>
        <strain evidence="2">PSN324</strain>
    </source>
</reference>
<sequence length="1023" mass="113298">MLRSSSSRNYACLRCLSQQATPTDRALRRLRPTPLAPVSRATCSPSPWWSSPSATRSLSTAYGDDVSIRHSAKESQIRQELREWEKEHPFVVPQGAFSDDVPGGVTNQVTGAHADASFQLNLPVKDDSHATSHFESLDGVDLGLAGSALQAGDLVEVSSQSNRLRILGVCLGNFNGHDHFYTSTGKWFTSRNFQPGFVIKGFIRDPSELRAIVDAIPSRSASDLVLDQLQDLNLGPTRDVAASLIHQLLRFQAASRSIHQTYVERFSNAAARLGPEEKLMSLREIADVLLPHSLKRGKKTFPPEELFAVYSSIITDDVGFRPLARGARHHESYLFTVHSSSTQKNIKEVEDLLRTFWEFLGNNSTKISRSSAAKAMQMRDFVLQARRAIDQSRASRVWSPHGSISPCRKNMDASSLEPVEWSETGLAVIQFVQHWAAVDAFQPMSQYHWVGASILRATGRYPQVALNRSTAWTFLQEIGWISPWDIPARYSMRLPGNELDRHMGLSLPEAEPKPAATPAQLPSDKLAHIRQDFARETVYCIDAESTLDVDDGVSLESAPDGNHWVHIHVADPASRITPTSPMAEEAAQRVQSQYLAGFSQPMFRDEVVREAFSLGSNQPTLTFSALVTEDGKLVDYKITPGTIRDVVCITPQDVNSVCGVTPKPADGHTDALEVGAPPVPPTEPVRRMVKPADLSRKQVADLRTLSKLADSLHQNRLAKGAVPYYLPRPSAEVSLDSVETLLAGDAVRCNGDPYIRISYNLNQSQLVASLMLLAGEVAARWCSARNIPLPYRVQLSNPENEAALEAFTRDVIYPQLAAGKRPSPSDMHTYRNLVGGFDLSATPGPNSSMGLDAYAKVTSPLRRYPDLIAHWQIESALLEEHRTGKSLADKKGGPSNIPFSKEKLENDVLPMLRIRERYAKSLDNYDGNRSWILQAVLRAWKFGENNESIPKTFRLGVSKVVPRQLVAGEMDWFGIRAQIEIDDLEGTGMRVADFEVGNVVEVEMTDIKLFEAIVNVKPLRIIK</sequence>
<reference evidence="2" key="1">
    <citation type="journal article" date="2023" name="Mol. Phylogenet. Evol.">
        <title>Genome-scale phylogeny and comparative genomics of the fungal order Sordariales.</title>
        <authorList>
            <person name="Hensen N."/>
            <person name="Bonometti L."/>
            <person name="Westerberg I."/>
            <person name="Brannstrom I.O."/>
            <person name="Guillou S."/>
            <person name="Cros-Aarteil S."/>
            <person name="Calhoun S."/>
            <person name="Haridas S."/>
            <person name="Kuo A."/>
            <person name="Mondo S."/>
            <person name="Pangilinan J."/>
            <person name="Riley R."/>
            <person name="LaButti K."/>
            <person name="Andreopoulos B."/>
            <person name="Lipzen A."/>
            <person name="Chen C."/>
            <person name="Yan M."/>
            <person name="Daum C."/>
            <person name="Ng V."/>
            <person name="Clum A."/>
            <person name="Steindorff A."/>
            <person name="Ohm R.A."/>
            <person name="Martin F."/>
            <person name="Silar P."/>
            <person name="Natvig D.O."/>
            <person name="Lalanne C."/>
            <person name="Gautier V."/>
            <person name="Ament-Velasquez S.L."/>
            <person name="Kruys A."/>
            <person name="Hutchinson M.I."/>
            <person name="Powell A.J."/>
            <person name="Barry K."/>
            <person name="Miller A.N."/>
            <person name="Grigoriev I.V."/>
            <person name="Debuchy R."/>
            <person name="Gladieux P."/>
            <person name="Hiltunen Thoren M."/>
            <person name="Johannesson H."/>
        </authorList>
    </citation>
    <scope>NUCLEOTIDE SEQUENCE</scope>
    <source>
        <strain evidence="2">PSN324</strain>
    </source>
</reference>